<evidence type="ECO:0000259" key="1">
    <source>
        <dbReference type="Pfam" id="PF09643"/>
    </source>
</evidence>
<dbReference type="Pfam" id="PF09643">
    <property type="entry name" value="YopX"/>
    <property type="match status" value="1"/>
</dbReference>
<dbReference type="InterPro" id="IPR010024">
    <property type="entry name" value="CHP16711"/>
</dbReference>
<reference evidence="2" key="2">
    <citation type="submission" date="2015-03" db="EMBL/GenBank/DDBJ databases">
        <authorList>
            <person name="Chow C.-E.T."/>
            <person name="Winget D.M."/>
            <person name="White R.A.III."/>
            <person name="Hallam S.J."/>
            <person name="Suttle C.A."/>
        </authorList>
    </citation>
    <scope>NUCLEOTIDE SEQUENCE</scope>
    <source>
        <strain evidence="2">Anoxic3_4</strain>
    </source>
</reference>
<evidence type="ECO:0000313" key="2">
    <source>
        <dbReference type="EMBL" id="AKH46198.1"/>
    </source>
</evidence>
<dbReference type="SUPFAM" id="SSF159006">
    <property type="entry name" value="YopX-like"/>
    <property type="match status" value="1"/>
</dbReference>
<dbReference type="InterPro" id="IPR023385">
    <property type="entry name" value="YopX-like_C"/>
</dbReference>
<dbReference type="NCBIfam" id="TIGR01671">
    <property type="entry name" value="phage_TIGR01671"/>
    <property type="match status" value="1"/>
</dbReference>
<protein>
    <recommendedName>
        <fullName evidence="1">YopX protein domain-containing protein</fullName>
    </recommendedName>
</protein>
<feature type="domain" description="YopX protein" evidence="1">
    <location>
        <begin position="14"/>
        <end position="121"/>
    </location>
</feature>
<reference evidence="2" key="1">
    <citation type="journal article" date="2015" name="Front. Microbiol.">
        <title>Combining genomic sequencing methods to explore viral diversity and reveal potential virus-host interactions.</title>
        <authorList>
            <person name="Chow C.E."/>
            <person name="Winget D.M."/>
            <person name="White R.A.III."/>
            <person name="Hallam S.J."/>
            <person name="Suttle C.A."/>
        </authorList>
    </citation>
    <scope>NUCLEOTIDE SEQUENCE</scope>
    <source>
        <strain evidence="2">Anoxic3_4</strain>
    </source>
</reference>
<dbReference type="EMBL" id="KR029579">
    <property type="protein sequence ID" value="AKH46198.1"/>
    <property type="molecule type" value="Genomic_DNA"/>
</dbReference>
<proteinExistence type="predicted"/>
<dbReference type="Gene3D" id="2.30.30.290">
    <property type="entry name" value="YopX-like domains"/>
    <property type="match status" value="1"/>
</dbReference>
<organism evidence="2">
    <name type="scientific">uncultured marine virus</name>
    <dbReference type="NCBI Taxonomy" id="186617"/>
    <lineage>
        <taxon>Viruses</taxon>
        <taxon>environmental samples</taxon>
    </lineage>
</organism>
<name>A0A0F7L3Z5_9VIRU</name>
<accession>A0A0F7L3Z5</accession>
<dbReference type="InterPro" id="IPR019096">
    <property type="entry name" value="YopX_protein"/>
</dbReference>
<sequence length="128" mass="14717">MKTEDFGIGNRTIEFRAWDCGEMKYFDLDLLEDRKAGISDENFNSVVNCQVMQYTGLKDKSGKKIFEGDILDFHKGIVNFEQGCFGIEYKDRFNETTSCELVFQNRECEVIGNIFENKELLTANPSAL</sequence>